<evidence type="ECO:0000256" key="1">
    <source>
        <dbReference type="ARBA" id="ARBA00022729"/>
    </source>
</evidence>
<gene>
    <name evidence="5" type="ORF">HNQ77_003366</name>
</gene>
<dbReference type="OrthoDB" id="102574at2"/>
<keyword evidence="6" id="KW-1185">Reference proteome</keyword>
<sequence>MRLTVARLRQSIVLLACLLFVVLAAFFLYARYRFRHFEKDLPARLGIDIQQTADGFTFSHSAQGHTLYTIHASKLFQYKQGGHATLHDVQITLYGAPGSNRADKIYGSEFDYDKSSGIVSAKGNVQIDLSGLGDDSSAGKAAPAKTGQANQTNQPNQANQPGQTGQDDAKAQQQIIHIKTSGLVFNEKTGDAVTSEHTEFSLPKAAGSSTGASYNSKTGLLVLDQEVVLTTSNNGNLAIVHATHATLLRDSRQAFLLHPSTDYQTEKSSSDQAIIYFRKDGSASSVDSQGHVRMLTDSGAVLTAENSHTQLDAKSQPVQIDVAGGVNFVSNGDNSSMHGTAVSCTLTLGANSTLKHGRCRDAVSFVEQIFKLANDPRGTASRQVQSSMLDVDFVPGPDGKKSIAQKALATGNAQVNLHTIPSKGGQELTNISGDQLLATLDPTGTAIKQLDGSGSTKIVDLAQDGSTNTSSGDRLHMTFTQQPKAAKETDAKAGAAKANVVKTVEKAAAGSDKKSASDAETSQIDTAIQDGHVVMTQTPVKKEGAKSDPTTLTSWANHAEYHSSDQILHLTGSPRLKDGDALQMSAQFIDYHRDSGDATAQGTLKATYRQQNASGAQQPIAGAGVPDLGGSGPVYITADRGDLRHATNVSLFYGSATTPARMWQSDHSIAAPVLEVSQNPQALKAYGPEGSTAAVVSANLTSNLGAKHQPSVVRIHSRTLEYSDAERRADFHGSVVAEEPDGVIHSDAAQVFLSPKPAGNQQTGNSSAAKTPASGAQPQDVSQIDHMVATGNVVMTQPGRKATGEKLVYTSDDGKYVLTGAPGNLPHVFDKVKGTTTGARLIFNSQDDSVVVSGGQSSAVTETRTPK</sequence>
<organism evidence="5 6">
    <name type="scientific">Silvibacterium bohemicum</name>
    <dbReference type="NCBI Taxonomy" id="1577686"/>
    <lineage>
        <taxon>Bacteria</taxon>
        <taxon>Pseudomonadati</taxon>
        <taxon>Acidobacteriota</taxon>
        <taxon>Terriglobia</taxon>
        <taxon>Terriglobales</taxon>
        <taxon>Acidobacteriaceae</taxon>
        <taxon>Silvibacterium</taxon>
    </lineage>
</organism>
<evidence type="ECO:0000313" key="5">
    <source>
        <dbReference type="EMBL" id="MBB6145408.1"/>
    </source>
</evidence>
<dbReference type="GO" id="GO:0015920">
    <property type="term" value="P:lipopolysaccharide transport"/>
    <property type="evidence" value="ECO:0007669"/>
    <property type="project" value="TreeGrafter"/>
</dbReference>
<dbReference type="PANTHER" id="PTHR36504">
    <property type="entry name" value="LIPOPOLYSACCHARIDE EXPORT SYSTEM PROTEIN LPTA"/>
    <property type="match status" value="1"/>
</dbReference>
<feature type="transmembrane region" description="Helical" evidence="3">
    <location>
        <begin position="12"/>
        <end position="32"/>
    </location>
</feature>
<reference evidence="5 6" key="1">
    <citation type="submission" date="2020-08" db="EMBL/GenBank/DDBJ databases">
        <title>Genomic Encyclopedia of Type Strains, Phase IV (KMG-IV): sequencing the most valuable type-strain genomes for metagenomic binning, comparative biology and taxonomic classification.</title>
        <authorList>
            <person name="Goeker M."/>
        </authorList>
    </citation>
    <scope>NUCLEOTIDE SEQUENCE [LARGE SCALE GENOMIC DNA]</scope>
    <source>
        <strain evidence="5 6">DSM 103733</strain>
    </source>
</reference>
<feature type="region of interest" description="Disordered" evidence="2">
    <location>
        <begin position="754"/>
        <end position="778"/>
    </location>
</feature>
<keyword evidence="3" id="KW-0812">Transmembrane</keyword>
<dbReference type="GO" id="GO:0017089">
    <property type="term" value="F:glycolipid transfer activity"/>
    <property type="evidence" value="ECO:0007669"/>
    <property type="project" value="TreeGrafter"/>
</dbReference>
<feature type="compositionally biased region" description="Low complexity" evidence="2">
    <location>
        <begin position="146"/>
        <end position="166"/>
    </location>
</feature>
<evidence type="ECO:0000256" key="2">
    <source>
        <dbReference type="SAM" id="MobiDB-lite"/>
    </source>
</evidence>
<dbReference type="PANTHER" id="PTHR36504:SF1">
    <property type="entry name" value="LIPOPOLYSACCHARIDE EXPORT SYSTEM PROTEIN LPTA"/>
    <property type="match status" value="1"/>
</dbReference>
<proteinExistence type="predicted"/>
<evidence type="ECO:0000259" key="4">
    <source>
        <dbReference type="Pfam" id="PF03968"/>
    </source>
</evidence>
<dbReference type="Pfam" id="PF03968">
    <property type="entry name" value="LptD_N"/>
    <property type="match status" value="1"/>
</dbReference>
<evidence type="ECO:0000313" key="6">
    <source>
        <dbReference type="Proteomes" id="UP000538666"/>
    </source>
</evidence>
<accession>A0A841K451</accession>
<comment type="caution">
    <text evidence="5">The sequence shown here is derived from an EMBL/GenBank/DDBJ whole genome shotgun (WGS) entry which is preliminary data.</text>
</comment>
<dbReference type="GO" id="GO:0009279">
    <property type="term" value="C:cell outer membrane"/>
    <property type="evidence" value="ECO:0007669"/>
    <property type="project" value="TreeGrafter"/>
</dbReference>
<feature type="domain" description="Organic solvent tolerance-like N-terminal" evidence="4">
    <location>
        <begin position="715"/>
        <end position="845"/>
    </location>
</feature>
<keyword evidence="3" id="KW-1133">Transmembrane helix</keyword>
<keyword evidence="1" id="KW-0732">Signal</keyword>
<evidence type="ECO:0000256" key="3">
    <source>
        <dbReference type="SAM" id="Phobius"/>
    </source>
</evidence>
<feature type="compositionally biased region" description="Polar residues" evidence="2">
    <location>
        <begin position="759"/>
        <end position="778"/>
    </location>
</feature>
<dbReference type="InterPro" id="IPR052037">
    <property type="entry name" value="LPS_export_LptA"/>
</dbReference>
<dbReference type="Gene3D" id="2.60.450.10">
    <property type="entry name" value="Lipopolysaccharide (LPS) transport protein A like domain"/>
    <property type="match status" value="2"/>
</dbReference>
<protein>
    <submittedName>
        <fullName evidence="5">Lipopolysaccharide export system protein LptA</fullName>
    </submittedName>
</protein>
<feature type="region of interest" description="Disordered" evidence="2">
    <location>
        <begin position="132"/>
        <end position="172"/>
    </location>
</feature>
<dbReference type="GO" id="GO:0030288">
    <property type="term" value="C:outer membrane-bounded periplasmic space"/>
    <property type="evidence" value="ECO:0007669"/>
    <property type="project" value="TreeGrafter"/>
</dbReference>
<dbReference type="AlphaFoldDB" id="A0A841K451"/>
<dbReference type="EMBL" id="JACHEK010000006">
    <property type="protein sequence ID" value="MBB6145408.1"/>
    <property type="molecule type" value="Genomic_DNA"/>
</dbReference>
<name>A0A841K451_9BACT</name>
<dbReference type="RefSeq" id="WP_050061510.1">
    <property type="nucleotide sequence ID" value="NZ_JACHEK010000006.1"/>
</dbReference>
<dbReference type="Proteomes" id="UP000538666">
    <property type="component" value="Unassembled WGS sequence"/>
</dbReference>
<dbReference type="InterPro" id="IPR005653">
    <property type="entry name" value="OstA-like_N"/>
</dbReference>
<keyword evidence="3" id="KW-0472">Membrane</keyword>